<dbReference type="EMBL" id="PNGI01000039">
    <property type="protein sequence ID" value="PMC07337.1"/>
    <property type="molecule type" value="Genomic_DNA"/>
</dbReference>
<dbReference type="AlphaFoldDB" id="A0A2N6Q2Z8"/>
<dbReference type="Proteomes" id="UP000235661">
    <property type="component" value="Unassembled WGS sequence"/>
</dbReference>
<accession>A0A2N6Q2Z8</accession>
<organism evidence="1 2">
    <name type="scientific">Hoylesella timonensis</name>
    <dbReference type="NCBI Taxonomy" id="386414"/>
    <lineage>
        <taxon>Bacteria</taxon>
        <taxon>Pseudomonadati</taxon>
        <taxon>Bacteroidota</taxon>
        <taxon>Bacteroidia</taxon>
        <taxon>Bacteroidales</taxon>
        <taxon>Prevotellaceae</taxon>
        <taxon>Hoylesella</taxon>
    </lineage>
</organism>
<comment type="caution">
    <text evidence="1">The sequence shown here is derived from an EMBL/GenBank/DDBJ whole genome shotgun (WGS) entry which is preliminary data.</text>
</comment>
<evidence type="ECO:0000313" key="1">
    <source>
        <dbReference type="EMBL" id="PMC07337.1"/>
    </source>
</evidence>
<dbReference type="RefSeq" id="WP_102189084.1">
    <property type="nucleotide sequence ID" value="NZ_PNGI01000039.1"/>
</dbReference>
<gene>
    <name evidence="1" type="ORF">CJ232_11455</name>
</gene>
<protein>
    <submittedName>
        <fullName evidence="1">Uncharacterized protein</fullName>
    </submittedName>
</protein>
<sequence>MWKLTNILRTRLVVLWIFIVPISVRAQQRVVISPFYSDFATLTNSVPAGWSISPYIQLGVKVEFPPKTTFDSLKQYQFENSLYFNSALQPFFPVVLQCGQLRWYNQNFSNWNIPNLSVQERNYIETTGGQISLSYNDCSFISGNLTNKRGIPSFTYIHNEDWGTLFPISLQRSDTTIYSLQINPSLFYLLTDKGMVDLYTTENIVIPPHEKFPSIFLFYKPIYRHKVLQYKGIKVNLLLEDEKLAEQLFKRTNSDSIGIASRKELVYHPDSISDDSLLYRSLHAIDRFANLLDTYQKHIVIAKTGLNFRSTMGKENMLDTITANFSLTLDSVLLVDNEMYRNQTLIHELLHFIAGKRKVLPKEVSAQESNFLNESTIEYLAKYIYGKYISQVNLFVDSLRPVSIKSSIIKKAKRSIRANKTISVGLKNSAESANTAWVYYDLLPNLLHQLAVYSQVGEEEFASAVFRYLKNSKQPQSLQNFLTYMKEQGLGLQEKQTGILWHLLKN</sequence>
<reference evidence="1 2" key="1">
    <citation type="submission" date="2017-09" db="EMBL/GenBank/DDBJ databases">
        <title>Bacterial strain isolated from the female urinary microbiota.</title>
        <authorList>
            <person name="Thomas-White K."/>
            <person name="Kumar N."/>
            <person name="Forster S."/>
            <person name="Putonti C."/>
            <person name="Lawley T."/>
            <person name="Wolfe A.J."/>
        </authorList>
    </citation>
    <scope>NUCLEOTIDE SEQUENCE [LARGE SCALE GENOMIC DNA]</scope>
    <source>
        <strain evidence="1 2">UMB0818</strain>
    </source>
</reference>
<proteinExistence type="predicted"/>
<name>A0A2N6Q2Z8_9BACT</name>
<evidence type="ECO:0000313" key="2">
    <source>
        <dbReference type="Proteomes" id="UP000235661"/>
    </source>
</evidence>